<organism evidence="3 6">
    <name type="scientific">Saccharopolyspora kobensis</name>
    <dbReference type="NCBI Taxonomy" id="146035"/>
    <lineage>
        <taxon>Bacteria</taxon>
        <taxon>Bacillati</taxon>
        <taxon>Actinomycetota</taxon>
        <taxon>Actinomycetes</taxon>
        <taxon>Pseudonocardiales</taxon>
        <taxon>Pseudonocardiaceae</taxon>
        <taxon>Saccharopolyspora</taxon>
    </lineage>
</organism>
<keyword evidence="5" id="KW-1185">Reference proteome</keyword>
<dbReference type="GO" id="GO:0003755">
    <property type="term" value="F:peptidyl-prolyl cis-trans isomerase activity"/>
    <property type="evidence" value="ECO:0007669"/>
    <property type="project" value="InterPro"/>
</dbReference>
<keyword evidence="3" id="KW-0413">Isomerase</keyword>
<dbReference type="InterPro" id="IPR002130">
    <property type="entry name" value="Cyclophilin-type_PPIase_dom"/>
</dbReference>
<dbReference type="AlphaFoldDB" id="A0A1H6D6H7"/>
<dbReference type="EMBL" id="FOME01000002">
    <property type="protein sequence ID" value="SFD11183.1"/>
    <property type="molecule type" value="Genomic_DNA"/>
</dbReference>
<evidence type="ECO:0000313" key="4">
    <source>
        <dbReference type="EMBL" id="SFD11183.1"/>
    </source>
</evidence>
<name>A0A1H6D6H7_9PSEU</name>
<protein>
    <submittedName>
        <fullName evidence="3">Peptidyl-prolyl cis-trans isomerase B (Cyclophilin B)</fullName>
    </submittedName>
</protein>
<dbReference type="EMBL" id="FNVB01000005">
    <property type="protein sequence ID" value="SEG80226.1"/>
    <property type="molecule type" value="Genomic_DNA"/>
</dbReference>
<gene>
    <name evidence="3" type="ORF">SAMN02982929_03973</name>
    <name evidence="4" type="ORF">SAMN05216506_102568</name>
</gene>
<proteinExistence type="predicted"/>
<evidence type="ECO:0000256" key="1">
    <source>
        <dbReference type="SAM" id="MobiDB-lite"/>
    </source>
</evidence>
<dbReference type="InterPro" id="IPR029000">
    <property type="entry name" value="Cyclophilin-like_dom_sf"/>
</dbReference>
<dbReference type="Gene3D" id="2.40.100.10">
    <property type="entry name" value="Cyclophilin-like"/>
    <property type="match status" value="1"/>
</dbReference>
<evidence type="ECO:0000313" key="5">
    <source>
        <dbReference type="Proteomes" id="UP000199690"/>
    </source>
</evidence>
<feature type="domain" description="PPIase cyclophilin-type" evidence="2">
    <location>
        <begin position="74"/>
        <end position="209"/>
    </location>
</feature>
<accession>A0A1I1PW26</accession>
<dbReference type="Proteomes" id="UP000199690">
    <property type="component" value="Unassembled WGS sequence"/>
</dbReference>
<evidence type="ECO:0000259" key="2">
    <source>
        <dbReference type="Pfam" id="PF00160"/>
    </source>
</evidence>
<reference evidence="5 6" key="2">
    <citation type="submission" date="2016-10" db="EMBL/GenBank/DDBJ databases">
        <authorList>
            <person name="Varghese N."/>
            <person name="Submissions S."/>
        </authorList>
    </citation>
    <scope>NUCLEOTIDE SEQUENCE [LARGE SCALE GENOMIC DNA]</scope>
    <source>
        <strain evidence="6">ATCC 20501</strain>
        <strain evidence="4 5">CGMCC 4.3529</strain>
    </source>
</reference>
<dbReference type="Pfam" id="PF00160">
    <property type="entry name" value="Pro_isomerase"/>
    <property type="match status" value="1"/>
</dbReference>
<dbReference type="SUPFAM" id="SSF50891">
    <property type="entry name" value="Cyclophilin-like"/>
    <property type="match status" value="1"/>
</dbReference>
<reference evidence="3" key="1">
    <citation type="submission" date="2016-10" db="EMBL/GenBank/DDBJ databases">
        <authorList>
            <person name="de Groot N.N."/>
        </authorList>
    </citation>
    <scope>NUCLEOTIDE SEQUENCE [LARGE SCALE GENOMIC DNA]</scope>
    <source>
        <strain evidence="3">ATCC 20501</strain>
    </source>
</reference>
<dbReference type="Proteomes" id="UP000236729">
    <property type="component" value="Unassembled WGS sequence"/>
</dbReference>
<accession>A0A1H6D6H7</accession>
<sequence length="213" mass="22836">MLGVAAAAAAATTVSLLPDPEGSNDAAPPTGRVQVPPGYVTPPTRPVPLPDSVACYYQPDWANGVVPAKGIVLADINTNIGTIPVLLDRSLAPCTVNGFTHMAKQGVYQNTGCNSGDVQWLSCGPRDGSGYSWTDERFAGVRADLRGYLVMHHAYYGSYFSLYFEDGQKGDATVFGTISEEGLKLIDNKRRESNDVHNESLKEIIITSVDIQD</sequence>
<dbReference type="SMR" id="A0A1H6D6H7"/>
<evidence type="ECO:0000313" key="6">
    <source>
        <dbReference type="Proteomes" id="UP000236729"/>
    </source>
</evidence>
<evidence type="ECO:0000313" key="3">
    <source>
        <dbReference type="EMBL" id="SEG80226.1"/>
    </source>
</evidence>
<feature type="region of interest" description="Disordered" evidence="1">
    <location>
        <begin position="16"/>
        <end position="39"/>
    </location>
</feature>